<sequence>MNTLEAEYSFLTPTWKLPSVTTSSIYPHTFSTSHLSDIPTSGPHWTLWNGTTYNSRYIPSYVPSTNIRRNYPLSTNYSRVGPVIMSQQQQNYQSLGNLSMQSGPSYYQQTNSLYDNYTNPEDGLNLTISVHPNNGYESYDKNSNYGQSKQQMFNRSLTYSKNSQKNRPPINQKRHVQIIDHNRQTPSTVINENISERNSRVSNAASYTHYTHTPDPYKSQTKSKTPLSSQHHDQTDESKHSHDGNNFKVHDYLYGLSVPDPGSYTNAYKYHQRRLQDEKLGRKSVVSEYRSFARNGGFGPAFGNTNNQTYDDKIDTEHRRKTYSKVVHDTNQYKIEEQKRIQNQQGPKKNRPAPVPKHQRFQAEFSLLIPIFVPIIITSLLNIRCHSRLLPPTATVIIDQIFKPSLIATTSTNNNKTMPESLNHIDKNISKEEKYKQIIIEIKHLIQHENDLIANLANISAILKEIFSFWWVGFYLVKNNQLVLGPFQGPLACTRIQLNKGVCGTSWGQRKTIVVKNVHEFPGHIACSSASLSEIVVPIIRISSNDEQAQVLGVLDIDSEYEAHFDDVDQYYLEELVRECIEPCFS</sequence>
<dbReference type="InterPro" id="IPR051330">
    <property type="entry name" value="Phosphatase_reg/MetRdx"/>
</dbReference>
<dbReference type="Proteomes" id="UP000663823">
    <property type="component" value="Unassembled WGS sequence"/>
</dbReference>
<feature type="compositionally biased region" description="Basic and acidic residues" evidence="2">
    <location>
        <begin position="230"/>
        <end position="246"/>
    </location>
</feature>
<dbReference type="AlphaFoldDB" id="A0A818H2S8"/>
<dbReference type="SUPFAM" id="SSF55781">
    <property type="entry name" value="GAF domain-like"/>
    <property type="match status" value="1"/>
</dbReference>
<organism evidence="3 4">
    <name type="scientific">Rotaria sordida</name>
    <dbReference type="NCBI Taxonomy" id="392033"/>
    <lineage>
        <taxon>Eukaryota</taxon>
        <taxon>Metazoa</taxon>
        <taxon>Spiralia</taxon>
        <taxon>Gnathifera</taxon>
        <taxon>Rotifera</taxon>
        <taxon>Eurotatoria</taxon>
        <taxon>Bdelloidea</taxon>
        <taxon>Philodinida</taxon>
        <taxon>Philodinidae</taxon>
        <taxon>Rotaria</taxon>
    </lineage>
</organism>
<dbReference type="InterPro" id="IPR029016">
    <property type="entry name" value="GAF-like_dom_sf"/>
</dbReference>
<proteinExistence type="inferred from homology"/>
<evidence type="ECO:0000313" key="3">
    <source>
        <dbReference type="EMBL" id="CAF3497592.1"/>
    </source>
</evidence>
<dbReference type="FunFam" id="3.30.450.40:FF:000008">
    <property type="entry name" value="GAF domain-containing proteins"/>
    <property type="match status" value="1"/>
</dbReference>
<gene>
    <name evidence="3" type="ORF">OTI717_LOCUS1514</name>
</gene>
<feature type="region of interest" description="Disordered" evidence="2">
    <location>
        <begin position="333"/>
        <end position="356"/>
    </location>
</feature>
<dbReference type="PANTHER" id="PTHR21021:SF15">
    <property type="entry name" value="FREE METHIONINE-R-SULFOXIDE REDUCTASE"/>
    <property type="match status" value="1"/>
</dbReference>
<evidence type="ECO:0000313" key="4">
    <source>
        <dbReference type="Proteomes" id="UP000663823"/>
    </source>
</evidence>
<protein>
    <recommendedName>
        <fullName evidence="5">GAF domain-containing protein</fullName>
    </recommendedName>
</protein>
<feature type="compositionally biased region" description="Polar residues" evidence="2">
    <location>
        <begin position="218"/>
        <end position="229"/>
    </location>
</feature>
<evidence type="ECO:0000256" key="2">
    <source>
        <dbReference type="SAM" id="MobiDB-lite"/>
    </source>
</evidence>
<comment type="caution">
    <text evidence="3">The sequence shown here is derived from an EMBL/GenBank/DDBJ whole genome shotgun (WGS) entry which is preliminary data.</text>
</comment>
<dbReference type="PANTHER" id="PTHR21021">
    <property type="entry name" value="GAF/PUTATIVE CYTOSKELETAL PROTEIN"/>
    <property type="match status" value="1"/>
</dbReference>
<dbReference type="GO" id="GO:0005829">
    <property type="term" value="C:cytosol"/>
    <property type="evidence" value="ECO:0007669"/>
    <property type="project" value="TreeGrafter"/>
</dbReference>
<evidence type="ECO:0008006" key="5">
    <source>
        <dbReference type="Google" id="ProtNLM"/>
    </source>
</evidence>
<feature type="compositionally biased region" description="Polar residues" evidence="2">
    <location>
        <begin position="184"/>
        <end position="193"/>
    </location>
</feature>
<feature type="compositionally biased region" description="Polar residues" evidence="2">
    <location>
        <begin position="200"/>
        <end position="211"/>
    </location>
</feature>
<name>A0A818H2S8_9BILA</name>
<accession>A0A818H2S8</accession>
<dbReference type="EMBL" id="CAJOAX010000065">
    <property type="protein sequence ID" value="CAF3497592.1"/>
    <property type="molecule type" value="Genomic_DNA"/>
</dbReference>
<reference evidence="3" key="1">
    <citation type="submission" date="2021-02" db="EMBL/GenBank/DDBJ databases">
        <authorList>
            <person name="Nowell W R."/>
        </authorList>
    </citation>
    <scope>NUCLEOTIDE SEQUENCE</scope>
</reference>
<dbReference type="GO" id="GO:0033745">
    <property type="term" value="F:L-methionine-(R)-S-oxide reductase activity"/>
    <property type="evidence" value="ECO:0007669"/>
    <property type="project" value="TreeGrafter"/>
</dbReference>
<evidence type="ECO:0000256" key="1">
    <source>
        <dbReference type="ARBA" id="ARBA00038454"/>
    </source>
</evidence>
<feature type="region of interest" description="Disordered" evidence="2">
    <location>
        <begin position="178"/>
        <end position="246"/>
    </location>
</feature>
<dbReference type="Gene3D" id="3.30.450.40">
    <property type="match status" value="1"/>
</dbReference>
<comment type="similarity">
    <text evidence="1">Belongs to the free Met sulfoxide reductase family.</text>
</comment>